<dbReference type="Proteomes" id="UP000813427">
    <property type="component" value="Unassembled WGS sequence"/>
</dbReference>
<feature type="region of interest" description="Disordered" evidence="1">
    <location>
        <begin position="105"/>
        <end position="124"/>
    </location>
</feature>
<dbReference type="EMBL" id="JAGPXF010000003">
    <property type="protein sequence ID" value="KAH7251700.1"/>
    <property type="molecule type" value="Genomic_DNA"/>
</dbReference>
<name>A0A8K0WD56_9HYPO</name>
<keyword evidence="4" id="KW-1185">Reference proteome</keyword>
<evidence type="ECO:0000313" key="3">
    <source>
        <dbReference type="EMBL" id="KAH7251700.1"/>
    </source>
</evidence>
<evidence type="ECO:0000313" key="4">
    <source>
        <dbReference type="Proteomes" id="UP000813427"/>
    </source>
</evidence>
<keyword evidence="2" id="KW-0812">Transmembrane</keyword>
<sequence>MSDWRYLCDEYACMADAKKAMLSASIPELNFQIIELRMKHLLVLEFESGCKAGGKITDRLAILVSPVMAVVMMADVWMMATYVMIPSQLIWSIVDSSVCIEPKASHPQTQASSPRSVNQAFHTPPPDSWPISPVTHYVHAAVYT</sequence>
<proteinExistence type="predicted"/>
<accession>A0A8K0WD56</accession>
<feature type="compositionally biased region" description="Polar residues" evidence="1">
    <location>
        <begin position="106"/>
        <end position="121"/>
    </location>
</feature>
<comment type="caution">
    <text evidence="3">The sequence shown here is derived from an EMBL/GenBank/DDBJ whole genome shotgun (WGS) entry which is preliminary data.</text>
</comment>
<reference evidence="3" key="1">
    <citation type="journal article" date="2021" name="Nat. Commun.">
        <title>Genetic determinants of endophytism in the Arabidopsis root mycobiome.</title>
        <authorList>
            <person name="Mesny F."/>
            <person name="Miyauchi S."/>
            <person name="Thiergart T."/>
            <person name="Pickel B."/>
            <person name="Atanasova L."/>
            <person name="Karlsson M."/>
            <person name="Huettel B."/>
            <person name="Barry K.W."/>
            <person name="Haridas S."/>
            <person name="Chen C."/>
            <person name="Bauer D."/>
            <person name="Andreopoulos W."/>
            <person name="Pangilinan J."/>
            <person name="LaButti K."/>
            <person name="Riley R."/>
            <person name="Lipzen A."/>
            <person name="Clum A."/>
            <person name="Drula E."/>
            <person name="Henrissat B."/>
            <person name="Kohler A."/>
            <person name="Grigoriev I.V."/>
            <person name="Martin F.M."/>
            <person name="Hacquard S."/>
        </authorList>
    </citation>
    <scope>NUCLEOTIDE SEQUENCE</scope>
    <source>
        <strain evidence="3">MPI-SDFR-AT-0068</strain>
    </source>
</reference>
<evidence type="ECO:0000256" key="1">
    <source>
        <dbReference type="SAM" id="MobiDB-lite"/>
    </source>
</evidence>
<organism evidence="3 4">
    <name type="scientific">Fusarium tricinctum</name>
    <dbReference type="NCBI Taxonomy" id="61284"/>
    <lineage>
        <taxon>Eukaryota</taxon>
        <taxon>Fungi</taxon>
        <taxon>Dikarya</taxon>
        <taxon>Ascomycota</taxon>
        <taxon>Pezizomycotina</taxon>
        <taxon>Sordariomycetes</taxon>
        <taxon>Hypocreomycetidae</taxon>
        <taxon>Hypocreales</taxon>
        <taxon>Nectriaceae</taxon>
        <taxon>Fusarium</taxon>
        <taxon>Fusarium tricinctum species complex</taxon>
    </lineage>
</organism>
<keyword evidence="2" id="KW-0472">Membrane</keyword>
<feature type="transmembrane region" description="Helical" evidence="2">
    <location>
        <begin position="60"/>
        <end position="85"/>
    </location>
</feature>
<protein>
    <submittedName>
        <fullName evidence="3">Uncharacterized protein</fullName>
    </submittedName>
</protein>
<dbReference type="AlphaFoldDB" id="A0A8K0WD56"/>
<evidence type="ECO:0000256" key="2">
    <source>
        <dbReference type="SAM" id="Phobius"/>
    </source>
</evidence>
<gene>
    <name evidence="3" type="ORF">BKA59DRAFT_452937</name>
</gene>
<keyword evidence="2" id="KW-1133">Transmembrane helix</keyword>